<dbReference type="GO" id="GO:0009307">
    <property type="term" value="P:DNA restriction-modification system"/>
    <property type="evidence" value="ECO:0007669"/>
    <property type="project" value="UniProtKB-KW"/>
</dbReference>
<dbReference type="Gene3D" id="3.90.220.20">
    <property type="entry name" value="DNA methylase specificity domains"/>
    <property type="match status" value="1"/>
</dbReference>
<dbReference type="GO" id="GO:0009007">
    <property type="term" value="F:site-specific DNA-methyltransferase (adenine-specific) activity"/>
    <property type="evidence" value="ECO:0007669"/>
    <property type="project" value="UniProtKB-EC"/>
</dbReference>
<dbReference type="EC" id="2.1.1.72" evidence="2"/>
<gene>
    <name evidence="11" type="ORF">NB640_04980</name>
</gene>
<keyword evidence="5" id="KW-0949">S-adenosyl-L-methionine</keyword>
<evidence type="ECO:0000259" key="10">
    <source>
        <dbReference type="Pfam" id="PF02384"/>
    </source>
</evidence>
<dbReference type="EMBL" id="CP098242">
    <property type="protein sequence ID" value="WAW10991.1"/>
    <property type="molecule type" value="Genomic_DNA"/>
</dbReference>
<evidence type="ECO:0000313" key="12">
    <source>
        <dbReference type="Proteomes" id="UP001156215"/>
    </source>
</evidence>
<evidence type="ECO:0000256" key="7">
    <source>
        <dbReference type="ARBA" id="ARBA00023125"/>
    </source>
</evidence>
<keyword evidence="4" id="KW-0808">Transferase</keyword>
<evidence type="ECO:0000256" key="8">
    <source>
        <dbReference type="ARBA" id="ARBA00047942"/>
    </source>
</evidence>
<evidence type="ECO:0000313" key="11">
    <source>
        <dbReference type="EMBL" id="WAW10991.1"/>
    </source>
</evidence>
<dbReference type="InterPro" id="IPR044946">
    <property type="entry name" value="Restrct_endonuc_typeI_TRD_sf"/>
</dbReference>
<name>A0A9E9LYT9_9BURK</name>
<feature type="domain" description="DNA methylase adenine-specific" evidence="10">
    <location>
        <begin position="21"/>
        <end position="227"/>
    </location>
</feature>
<comment type="catalytic activity">
    <reaction evidence="8">
        <text>a 2'-deoxyadenosine in DNA + S-adenosyl-L-methionine = an N(6)-methyl-2'-deoxyadenosine in DNA + S-adenosyl-L-homocysteine + H(+)</text>
        <dbReference type="Rhea" id="RHEA:15197"/>
        <dbReference type="Rhea" id="RHEA-COMP:12418"/>
        <dbReference type="Rhea" id="RHEA-COMP:12419"/>
        <dbReference type="ChEBI" id="CHEBI:15378"/>
        <dbReference type="ChEBI" id="CHEBI:57856"/>
        <dbReference type="ChEBI" id="CHEBI:59789"/>
        <dbReference type="ChEBI" id="CHEBI:90615"/>
        <dbReference type="ChEBI" id="CHEBI:90616"/>
        <dbReference type="EC" id="2.1.1.72"/>
    </reaction>
</comment>
<evidence type="ECO:0000256" key="9">
    <source>
        <dbReference type="SAM" id="MobiDB-lite"/>
    </source>
</evidence>
<evidence type="ECO:0000256" key="6">
    <source>
        <dbReference type="ARBA" id="ARBA00022747"/>
    </source>
</evidence>
<proteinExistence type="inferred from homology"/>
<dbReference type="PANTHER" id="PTHR42933">
    <property type="entry name" value="SLR6095 PROTEIN"/>
    <property type="match status" value="1"/>
</dbReference>
<evidence type="ECO:0000256" key="4">
    <source>
        <dbReference type="ARBA" id="ARBA00022679"/>
    </source>
</evidence>
<dbReference type="InterPro" id="IPR051537">
    <property type="entry name" value="DNA_Adenine_Mtase"/>
</dbReference>
<organism evidence="11 12">
    <name type="scientific">Oxalobacter vibrioformis</name>
    <dbReference type="NCBI Taxonomy" id="933080"/>
    <lineage>
        <taxon>Bacteria</taxon>
        <taxon>Pseudomonadati</taxon>
        <taxon>Pseudomonadota</taxon>
        <taxon>Betaproteobacteria</taxon>
        <taxon>Burkholderiales</taxon>
        <taxon>Oxalobacteraceae</taxon>
        <taxon>Oxalobacter</taxon>
    </lineage>
</organism>
<evidence type="ECO:0000256" key="1">
    <source>
        <dbReference type="ARBA" id="ARBA00006594"/>
    </source>
</evidence>
<dbReference type="SUPFAM" id="SSF53335">
    <property type="entry name" value="S-adenosyl-L-methionine-dependent methyltransferases"/>
    <property type="match status" value="1"/>
</dbReference>
<dbReference type="SUPFAM" id="SSF116734">
    <property type="entry name" value="DNA methylase specificity domain"/>
    <property type="match status" value="1"/>
</dbReference>
<dbReference type="Pfam" id="PF02384">
    <property type="entry name" value="N6_Mtase"/>
    <property type="match status" value="1"/>
</dbReference>
<dbReference type="GO" id="GO:0008170">
    <property type="term" value="F:N-methyltransferase activity"/>
    <property type="evidence" value="ECO:0007669"/>
    <property type="project" value="InterPro"/>
</dbReference>
<reference evidence="11" key="1">
    <citation type="journal article" date="2022" name="Front. Microbiol.">
        <title>New perspectives on an old grouping: The genomic and phenotypic variability of Oxalobacter formigenes and the implications for calcium oxalate stone prevention.</title>
        <authorList>
            <person name="Chmiel J.A."/>
            <person name="Carr C."/>
            <person name="Stuivenberg G.A."/>
            <person name="Venema R."/>
            <person name="Chanyi R.M."/>
            <person name="Al K.F."/>
            <person name="Giguere D."/>
            <person name="Say H."/>
            <person name="Akouris P.P."/>
            <person name="Dominguez Romero S.A."/>
            <person name="Kwong A."/>
            <person name="Tai V."/>
            <person name="Koval S.F."/>
            <person name="Razvi H."/>
            <person name="Bjazevic J."/>
            <person name="Burton J.P."/>
        </authorList>
    </citation>
    <scope>NUCLEOTIDE SEQUENCE</scope>
    <source>
        <strain evidence="11">WoOx3</strain>
    </source>
</reference>
<keyword evidence="6" id="KW-0680">Restriction system</keyword>
<evidence type="ECO:0000256" key="2">
    <source>
        <dbReference type="ARBA" id="ARBA00011900"/>
    </source>
</evidence>
<dbReference type="GO" id="GO:0032259">
    <property type="term" value="P:methylation"/>
    <property type="evidence" value="ECO:0007669"/>
    <property type="project" value="UniProtKB-KW"/>
</dbReference>
<dbReference type="RefSeq" id="WP_269310083.1">
    <property type="nucleotide sequence ID" value="NZ_CP098242.1"/>
</dbReference>
<evidence type="ECO:0000256" key="5">
    <source>
        <dbReference type="ARBA" id="ARBA00022691"/>
    </source>
</evidence>
<feature type="compositionally biased region" description="Polar residues" evidence="9">
    <location>
        <begin position="1"/>
        <end position="18"/>
    </location>
</feature>
<keyword evidence="3 11" id="KW-0489">Methyltransferase</keyword>
<dbReference type="InterPro" id="IPR029063">
    <property type="entry name" value="SAM-dependent_MTases_sf"/>
</dbReference>
<feature type="region of interest" description="Disordered" evidence="9">
    <location>
        <begin position="1"/>
        <end position="21"/>
    </location>
</feature>
<keyword evidence="12" id="KW-1185">Reference proteome</keyword>
<dbReference type="AlphaFoldDB" id="A0A9E9LYT9"/>
<evidence type="ECO:0000256" key="3">
    <source>
        <dbReference type="ARBA" id="ARBA00022603"/>
    </source>
</evidence>
<comment type="similarity">
    <text evidence="1">Belongs to the N(4)/N(6)-methyltransferase family.</text>
</comment>
<protein>
    <recommendedName>
        <fullName evidence="2">site-specific DNA-methyltransferase (adenine-specific)</fullName>
        <ecNumber evidence="2">2.1.1.72</ecNumber>
    </recommendedName>
</protein>
<accession>A0A9E9LYT9</accession>
<dbReference type="REBASE" id="679577">
    <property type="entry name" value="M.OviOx3ORF4980P"/>
</dbReference>
<sequence length="418" mass="46276">MSQHSGMISNAKQRTSGSDPLGRYYTNNLASEILVEQLSLANPTRILDLGSGGGALSVAASQLWGSVEIVTVDIEDTVIPFSTSKQMTHRLHLKHDALDPELPHLIKKMGLVDVGVCNPPFTKPDWREGFGNLLEDAGLNDCVATHKDVTSDLLFLAQNLRVVRNAGHIGIIVPDGLITGKRYKKLRKKLVESHCINSVVKLPRNAFAKTDAQAFILTLVKNGASNGNIELKEMFYNGIVSAPIYVNPEDAVERLDFSFNLIKRSAELAGQTLSSLNPKIYRGKISSAERRLMPTPAFHISDFPEFKSESFNIPTKFNIKNSLLNPPSYLTTVPGDILLARVGRNLDKKICYVRQGEALITDCIFLIRVQKEFSQKVYQALSSIKGRHWIRSAARGVSALHIAKSDLLNFPLDLNEYK</sequence>
<dbReference type="GO" id="GO:0003677">
    <property type="term" value="F:DNA binding"/>
    <property type="evidence" value="ECO:0007669"/>
    <property type="project" value="UniProtKB-KW"/>
</dbReference>
<keyword evidence="7" id="KW-0238">DNA-binding</keyword>
<dbReference type="Gene3D" id="3.40.50.150">
    <property type="entry name" value="Vaccinia Virus protein VP39"/>
    <property type="match status" value="1"/>
</dbReference>
<dbReference type="Proteomes" id="UP001156215">
    <property type="component" value="Chromosome"/>
</dbReference>
<dbReference type="InterPro" id="IPR003356">
    <property type="entry name" value="DNA_methylase_A-5"/>
</dbReference>
<dbReference type="PANTHER" id="PTHR42933:SF3">
    <property type="entry name" value="TYPE I RESTRICTION ENZYME MJAVIII METHYLASE SUBUNIT"/>
    <property type="match status" value="1"/>
</dbReference>
<dbReference type="KEGG" id="ovb:NB640_04980"/>
<dbReference type="PRINTS" id="PR00507">
    <property type="entry name" value="N12N6MTFRASE"/>
</dbReference>